<sequence length="155" mass="16692">KATIRVDREPFRARAATAPTLGLVEQDMLEAEEQGSVGVISMDDQNTSGEQPSLTYCTWCGSCQETRENARAGTAAVDLSIALRQRIKMVTAEVVLRIVVETEEGFVKLLGVNEDAPAGQAARPLSSTATRKEELLELATSIPVTSMTPVKLSKD</sequence>
<dbReference type="Proteomes" id="UP000749646">
    <property type="component" value="Unassembled WGS sequence"/>
</dbReference>
<reference evidence="1" key="1">
    <citation type="journal article" date="2020" name="Fungal Divers.">
        <title>Resolving the Mortierellaceae phylogeny through synthesis of multi-gene phylogenetics and phylogenomics.</title>
        <authorList>
            <person name="Vandepol N."/>
            <person name="Liber J."/>
            <person name="Desiro A."/>
            <person name="Na H."/>
            <person name="Kennedy M."/>
            <person name="Barry K."/>
            <person name="Grigoriev I.V."/>
            <person name="Miller A.N."/>
            <person name="O'Donnell K."/>
            <person name="Stajich J.E."/>
            <person name="Bonito G."/>
        </authorList>
    </citation>
    <scope>NUCLEOTIDE SEQUENCE</scope>
    <source>
        <strain evidence="1">MES-2147</strain>
    </source>
</reference>
<accession>A0A9P6MDL7</accession>
<proteinExistence type="predicted"/>
<gene>
    <name evidence="1" type="ORF">BGZ65_011031</name>
</gene>
<protein>
    <submittedName>
        <fullName evidence="1">Uncharacterized protein</fullName>
    </submittedName>
</protein>
<evidence type="ECO:0000313" key="1">
    <source>
        <dbReference type="EMBL" id="KAF9993434.1"/>
    </source>
</evidence>
<keyword evidence="2" id="KW-1185">Reference proteome</keyword>
<comment type="caution">
    <text evidence="1">The sequence shown here is derived from an EMBL/GenBank/DDBJ whole genome shotgun (WGS) entry which is preliminary data.</text>
</comment>
<feature type="non-terminal residue" evidence="1">
    <location>
        <position position="155"/>
    </location>
</feature>
<dbReference type="EMBL" id="JAAAHW010001841">
    <property type="protein sequence ID" value="KAF9993434.1"/>
    <property type="molecule type" value="Genomic_DNA"/>
</dbReference>
<name>A0A9P6MDL7_9FUNG</name>
<evidence type="ECO:0000313" key="2">
    <source>
        <dbReference type="Proteomes" id="UP000749646"/>
    </source>
</evidence>
<dbReference type="AlphaFoldDB" id="A0A9P6MDL7"/>
<organism evidence="1 2">
    <name type="scientific">Modicella reniformis</name>
    <dbReference type="NCBI Taxonomy" id="1440133"/>
    <lineage>
        <taxon>Eukaryota</taxon>
        <taxon>Fungi</taxon>
        <taxon>Fungi incertae sedis</taxon>
        <taxon>Mucoromycota</taxon>
        <taxon>Mortierellomycotina</taxon>
        <taxon>Mortierellomycetes</taxon>
        <taxon>Mortierellales</taxon>
        <taxon>Mortierellaceae</taxon>
        <taxon>Modicella</taxon>
    </lineage>
</organism>